<dbReference type="OrthoDB" id="9152597at2"/>
<name>A0A2G8TKV5_9BURK</name>
<dbReference type="Proteomes" id="UP000230390">
    <property type="component" value="Unassembled WGS sequence"/>
</dbReference>
<dbReference type="EMBL" id="PDOC01000001">
    <property type="protein sequence ID" value="PIL46619.1"/>
    <property type="molecule type" value="Genomic_DNA"/>
</dbReference>
<proteinExistence type="predicted"/>
<reference evidence="1 2" key="1">
    <citation type="submission" date="2017-10" db="EMBL/GenBank/DDBJ databases">
        <title>Massilia psychrophilum sp. nov., a novel purple-pigmented bacterium isolated from Tianshan glacier, Xinjiang Municipality, China.</title>
        <authorList>
            <person name="Wang H."/>
        </authorList>
    </citation>
    <scope>NUCLEOTIDE SEQUENCE [LARGE SCALE GENOMIC DNA]</scope>
    <source>
        <strain evidence="1 2">JCM 30074</strain>
    </source>
</reference>
<evidence type="ECO:0000313" key="2">
    <source>
        <dbReference type="Proteomes" id="UP000230390"/>
    </source>
</evidence>
<comment type="caution">
    <text evidence="1">The sequence shown here is derived from an EMBL/GenBank/DDBJ whole genome shotgun (WGS) entry which is preliminary data.</text>
</comment>
<protein>
    <submittedName>
        <fullName evidence="1">Uncharacterized protein</fullName>
    </submittedName>
</protein>
<evidence type="ECO:0000313" key="1">
    <source>
        <dbReference type="EMBL" id="PIL46619.1"/>
    </source>
</evidence>
<dbReference type="AlphaFoldDB" id="A0A2G8TKV5"/>
<gene>
    <name evidence="1" type="ORF">CR105_00195</name>
</gene>
<organism evidence="1 2">
    <name type="scientific">Massilia eurypsychrophila</name>
    <dbReference type="NCBI Taxonomy" id="1485217"/>
    <lineage>
        <taxon>Bacteria</taxon>
        <taxon>Pseudomonadati</taxon>
        <taxon>Pseudomonadota</taxon>
        <taxon>Betaproteobacteria</taxon>
        <taxon>Burkholderiales</taxon>
        <taxon>Oxalobacteraceae</taxon>
        <taxon>Telluria group</taxon>
        <taxon>Massilia</taxon>
    </lineage>
</organism>
<dbReference type="RefSeq" id="WP_099786420.1">
    <property type="nucleotide sequence ID" value="NZ_JBHLYV010000100.1"/>
</dbReference>
<keyword evidence="2" id="KW-1185">Reference proteome</keyword>
<sequence length="177" mass="20363">MVPQLKSRRGLTLNGIACQIVNAILLWERGVPDNHKYGTRNDCHLVINRLIREYHDRLEVERRIAPAQYTPKALAAKARKERLVKEHAVPVACIMRELIDRQCKAANGDMDALVPKVHEILLSTARRTYIAQEENQALRGYEDRMPEGHEVYPWQNIWIRHEQAGIPLVHLQATAPI</sequence>
<accession>A0A2G8TKV5</accession>